<evidence type="ECO:0000256" key="1">
    <source>
        <dbReference type="SAM" id="SignalP"/>
    </source>
</evidence>
<evidence type="ECO:0008006" key="4">
    <source>
        <dbReference type="Google" id="ProtNLM"/>
    </source>
</evidence>
<protein>
    <recommendedName>
        <fullName evidence="4">Dynein heavy chain tail domain-containing protein</fullName>
    </recommendedName>
</protein>
<keyword evidence="3" id="KW-1185">Reference proteome</keyword>
<evidence type="ECO:0000313" key="3">
    <source>
        <dbReference type="Proteomes" id="UP001307889"/>
    </source>
</evidence>
<gene>
    <name evidence="2" type="ORF">NTJ_11972</name>
</gene>
<keyword evidence="1" id="KW-0732">Signal</keyword>
<evidence type="ECO:0000313" key="2">
    <source>
        <dbReference type="EMBL" id="BES99155.1"/>
    </source>
</evidence>
<dbReference type="EMBL" id="AP028918">
    <property type="protein sequence ID" value="BES99155.1"/>
    <property type="molecule type" value="Genomic_DNA"/>
</dbReference>
<dbReference type="Proteomes" id="UP001307889">
    <property type="component" value="Chromosome 10"/>
</dbReference>
<feature type="signal peptide" evidence="1">
    <location>
        <begin position="1"/>
        <end position="21"/>
    </location>
</feature>
<proteinExistence type="predicted"/>
<sequence length="178" mass="20135">MDVKCWLFFALICVDFHDIYADAGVLRTIFEKFETDVQYAISSIWNGLKTTENLSEIIVRHEFSKMESFLFGTEETSVSGDQEDCDRMESTLRRMSSEAMEFGRILGNSTLSMAPYLEDIVICDTKTPALWLQCVLRATKPIIAIVVNTRDQIVQVLADIDDLAGDLVQECAACERID</sequence>
<organism evidence="2 3">
    <name type="scientific">Nesidiocoris tenuis</name>
    <dbReference type="NCBI Taxonomy" id="355587"/>
    <lineage>
        <taxon>Eukaryota</taxon>
        <taxon>Metazoa</taxon>
        <taxon>Ecdysozoa</taxon>
        <taxon>Arthropoda</taxon>
        <taxon>Hexapoda</taxon>
        <taxon>Insecta</taxon>
        <taxon>Pterygota</taxon>
        <taxon>Neoptera</taxon>
        <taxon>Paraneoptera</taxon>
        <taxon>Hemiptera</taxon>
        <taxon>Heteroptera</taxon>
        <taxon>Panheteroptera</taxon>
        <taxon>Cimicomorpha</taxon>
        <taxon>Miridae</taxon>
        <taxon>Dicyphina</taxon>
        <taxon>Nesidiocoris</taxon>
    </lineage>
</organism>
<feature type="chain" id="PRO_5045042852" description="Dynein heavy chain tail domain-containing protein" evidence="1">
    <location>
        <begin position="22"/>
        <end position="178"/>
    </location>
</feature>
<reference evidence="2 3" key="1">
    <citation type="submission" date="2023-09" db="EMBL/GenBank/DDBJ databases">
        <title>Nesidiocoris tenuis whole genome shotgun sequence.</title>
        <authorList>
            <person name="Shibata T."/>
            <person name="Shimoda M."/>
            <person name="Kobayashi T."/>
            <person name="Uehara T."/>
        </authorList>
    </citation>
    <scope>NUCLEOTIDE SEQUENCE [LARGE SCALE GENOMIC DNA]</scope>
    <source>
        <strain evidence="2 3">Japan</strain>
    </source>
</reference>
<name>A0ABN7B423_9HEMI</name>
<accession>A0ABN7B423</accession>